<dbReference type="GO" id="GO:0016491">
    <property type="term" value="F:oxidoreductase activity"/>
    <property type="evidence" value="ECO:0007669"/>
    <property type="project" value="InterPro"/>
</dbReference>
<dbReference type="STRING" id="749414.SBI_08639"/>
<reference evidence="2 3" key="1">
    <citation type="journal article" date="2010" name="J. Bacteriol.">
        <title>Genome sequence of the milbemycin-producing bacterium Streptomyces bingchenggensis.</title>
        <authorList>
            <person name="Wang X.J."/>
            <person name="Yan Y.J."/>
            <person name="Zhang B."/>
            <person name="An J."/>
            <person name="Wang J.J."/>
            <person name="Tian J."/>
            <person name="Jiang L."/>
            <person name="Chen Y.H."/>
            <person name="Huang S.X."/>
            <person name="Yin M."/>
            <person name="Zhang J."/>
            <person name="Gao A.L."/>
            <person name="Liu C.X."/>
            <person name="Zhu Z.X."/>
            <person name="Xiang W.S."/>
        </authorList>
    </citation>
    <scope>NUCLEOTIDE SEQUENCE [LARGE SCALE GENOMIC DNA]</scope>
    <source>
        <strain evidence="2 3">BCW-1</strain>
    </source>
</reference>
<dbReference type="InterPro" id="IPR036812">
    <property type="entry name" value="NAD(P)_OxRdtase_dom_sf"/>
</dbReference>
<evidence type="ECO:0000259" key="1">
    <source>
        <dbReference type="Pfam" id="PF00248"/>
    </source>
</evidence>
<dbReference type="SUPFAM" id="SSF51430">
    <property type="entry name" value="NAD(P)-linked oxidoreductase"/>
    <property type="match status" value="1"/>
</dbReference>
<keyword evidence="3" id="KW-1185">Reference proteome</keyword>
<dbReference type="Pfam" id="PF00248">
    <property type="entry name" value="Aldo_ket_red"/>
    <property type="match status" value="1"/>
</dbReference>
<dbReference type="CDD" id="cd19090">
    <property type="entry name" value="AKR_AKR15A-like"/>
    <property type="match status" value="1"/>
</dbReference>
<dbReference type="InterPro" id="IPR020471">
    <property type="entry name" value="AKR"/>
</dbReference>
<dbReference type="AlphaFoldDB" id="D7BW47"/>
<sequence length="265" mass="28722">MITSAGMATDTSNNYAGGHSETLLGQAIAENGGLEPGHILITKADADPSTQAFDRDRVWRSFEESKARLGLDRIPLLHLHDPYSVTVEAAFARHGAVQGMIELREQGLVDAIGIAAGPLSLMTRYVTSGIFDALLTHNRYTLIDRRAEPLISEAAQRGMGVFNAAPFGGGILAGQPGTRYAYRESPKPLLQWVTRLTDLCNRWEIPLAAAALHFSVRNPCIDSTVVGVSSPERIAELQHLQHLTVPEAFWTTLSELGTPPSTLND</sequence>
<dbReference type="KEGG" id="sbh:SBI_08639"/>
<dbReference type="Proteomes" id="UP000000377">
    <property type="component" value="Chromosome"/>
</dbReference>
<evidence type="ECO:0000313" key="3">
    <source>
        <dbReference type="Proteomes" id="UP000000377"/>
    </source>
</evidence>
<accession>D7BW47</accession>
<evidence type="ECO:0000313" key="2">
    <source>
        <dbReference type="EMBL" id="ADI11757.1"/>
    </source>
</evidence>
<dbReference type="PATRIC" id="fig|749414.3.peg.8886"/>
<gene>
    <name evidence="2" type="ordered locus">SBI_08639</name>
</gene>
<organism evidence="2 3">
    <name type="scientific">Streptomyces bingchenggensis (strain BCW-1)</name>
    <dbReference type="NCBI Taxonomy" id="749414"/>
    <lineage>
        <taxon>Bacteria</taxon>
        <taxon>Bacillati</taxon>
        <taxon>Actinomycetota</taxon>
        <taxon>Actinomycetes</taxon>
        <taxon>Kitasatosporales</taxon>
        <taxon>Streptomycetaceae</taxon>
        <taxon>Streptomyces</taxon>
    </lineage>
</organism>
<feature type="domain" description="NADP-dependent oxidoreductase" evidence="1">
    <location>
        <begin position="9"/>
        <end position="254"/>
    </location>
</feature>
<dbReference type="HOGENOM" id="CLU_023205_5_1_11"/>
<dbReference type="InterPro" id="IPR023210">
    <property type="entry name" value="NADP_OxRdtase_dom"/>
</dbReference>
<dbReference type="EMBL" id="CP002047">
    <property type="protein sequence ID" value="ADI11757.1"/>
    <property type="molecule type" value="Genomic_DNA"/>
</dbReference>
<dbReference type="GO" id="GO:0005829">
    <property type="term" value="C:cytosol"/>
    <property type="evidence" value="ECO:0007669"/>
    <property type="project" value="TreeGrafter"/>
</dbReference>
<dbReference type="PANTHER" id="PTHR42686:SF1">
    <property type="entry name" value="GH17980P-RELATED"/>
    <property type="match status" value="1"/>
</dbReference>
<dbReference type="PANTHER" id="PTHR42686">
    <property type="entry name" value="GH17980P-RELATED"/>
    <property type="match status" value="1"/>
</dbReference>
<dbReference type="Gene3D" id="3.20.20.100">
    <property type="entry name" value="NADP-dependent oxidoreductase domain"/>
    <property type="match status" value="1"/>
</dbReference>
<dbReference type="eggNOG" id="COG0667">
    <property type="taxonomic scope" value="Bacteria"/>
</dbReference>
<proteinExistence type="predicted"/>
<name>D7BW47_STRBB</name>
<protein>
    <submittedName>
        <fullName evidence="2">Aldo/keto reductase</fullName>
    </submittedName>
</protein>